<organism evidence="6 7">
    <name type="scientific">Penicillium cataractarum</name>
    <dbReference type="NCBI Taxonomy" id="2100454"/>
    <lineage>
        <taxon>Eukaryota</taxon>
        <taxon>Fungi</taxon>
        <taxon>Dikarya</taxon>
        <taxon>Ascomycota</taxon>
        <taxon>Pezizomycotina</taxon>
        <taxon>Eurotiomycetes</taxon>
        <taxon>Eurotiomycetidae</taxon>
        <taxon>Eurotiales</taxon>
        <taxon>Aspergillaceae</taxon>
        <taxon>Penicillium</taxon>
    </lineage>
</organism>
<dbReference type="OrthoDB" id="40579at2759"/>
<dbReference type="AlphaFoldDB" id="A0A9W9VTW5"/>
<reference evidence="6" key="1">
    <citation type="submission" date="2022-11" db="EMBL/GenBank/DDBJ databases">
        <authorList>
            <person name="Petersen C."/>
        </authorList>
    </citation>
    <scope>NUCLEOTIDE SEQUENCE</scope>
    <source>
        <strain evidence="6">IBT 29864</strain>
    </source>
</reference>
<sequence length="110" mass="12477">FEKNIIRTRQLQYIQALALFIHTGLWSGDKRKMEISEAIVGCLIQMLRCGGHYRYSNYSDIAPSSEDTGGILEAKWQDWVREESFKSMAHAGALLKGVLGHWKKTPGCMC</sequence>
<evidence type="ECO:0000256" key="2">
    <source>
        <dbReference type="ARBA" id="ARBA00022833"/>
    </source>
</evidence>
<name>A0A9W9VTW5_9EURO</name>
<keyword evidence="2" id="KW-0862">Zinc</keyword>
<dbReference type="GO" id="GO:0046872">
    <property type="term" value="F:metal ion binding"/>
    <property type="evidence" value="ECO:0007669"/>
    <property type="project" value="UniProtKB-KW"/>
</dbReference>
<evidence type="ECO:0000256" key="1">
    <source>
        <dbReference type="ARBA" id="ARBA00022723"/>
    </source>
</evidence>
<dbReference type="PANTHER" id="PTHR47660:SF2">
    <property type="entry name" value="TRANSCRIPTION FACTOR WITH C2H2 AND ZN(2)-CYS(6) DNA BINDING DOMAIN (EUROFUNG)"/>
    <property type="match status" value="1"/>
</dbReference>
<evidence type="ECO:0000256" key="3">
    <source>
        <dbReference type="ARBA" id="ARBA00023015"/>
    </source>
</evidence>
<dbReference type="EMBL" id="JAPZBS010000001">
    <property type="protein sequence ID" value="KAJ5389281.1"/>
    <property type="molecule type" value="Genomic_DNA"/>
</dbReference>
<evidence type="ECO:0000313" key="6">
    <source>
        <dbReference type="EMBL" id="KAJ5389281.1"/>
    </source>
</evidence>
<feature type="non-terminal residue" evidence="6">
    <location>
        <position position="1"/>
    </location>
</feature>
<evidence type="ECO:0008006" key="8">
    <source>
        <dbReference type="Google" id="ProtNLM"/>
    </source>
</evidence>
<keyword evidence="7" id="KW-1185">Reference proteome</keyword>
<proteinExistence type="predicted"/>
<comment type="caution">
    <text evidence="6">The sequence shown here is derived from an EMBL/GenBank/DDBJ whole genome shotgun (WGS) entry which is preliminary data.</text>
</comment>
<dbReference type="Proteomes" id="UP001147782">
    <property type="component" value="Unassembled WGS sequence"/>
</dbReference>
<keyword evidence="4" id="KW-0804">Transcription</keyword>
<reference evidence="6" key="2">
    <citation type="journal article" date="2023" name="IMA Fungus">
        <title>Comparative genomic study of the Penicillium genus elucidates a diverse pangenome and 15 lateral gene transfer events.</title>
        <authorList>
            <person name="Petersen C."/>
            <person name="Sorensen T."/>
            <person name="Nielsen M.R."/>
            <person name="Sondergaard T.E."/>
            <person name="Sorensen J.L."/>
            <person name="Fitzpatrick D.A."/>
            <person name="Frisvad J.C."/>
            <person name="Nielsen K.L."/>
        </authorList>
    </citation>
    <scope>NUCLEOTIDE SEQUENCE</scope>
    <source>
        <strain evidence="6">IBT 29864</strain>
    </source>
</reference>
<keyword evidence="5" id="KW-0539">Nucleus</keyword>
<dbReference type="PANTHER" id="PTHR47660">
    <property type="entry name" value="TRANSCRIPTION FACTOR WITH C2H2 AND ZN(2)-CYS(6) DNA BINDING DOMAIN (EUROFUNG)-RELATED-RELATED"/>
    <property type="match status" value="1"/>
</dbReference>
<protein>
    <recommendedName>
        <fullName evidence="8">Transcription factor domain-containing protein</fullName>
    </recommendedName>
</protein>
<dbReference type="GeneID" id="81432457"/>
<accession>A0A9W9VTW5</accession>
<keyword evidence="3" id="KW-0805">Transcription regulation</keyword>
<evidence type="ECO:0000256" key="4">
    <source>
        <dbReference type="ARBA" id="ARBA00023163"/>
    </source>
</evidence>
<keyword evidence="1" id="KW-0479">Metal-binding</keyword>
<evidence type="ECO:0000256" key="5">
    <source>
        <dbReference type="ARBA" id="ARBA00023242"/>
    </source>
</evidence>
<gene>
    <name evidence="6" type="ORF">N7496_000349</name>
</gene>
<evidence type="ECO:0000313" key="7">
    <source>
        <dbReference type="Proteomes" id="UP001147782"/>
    </source>
</evidence>
<dbReference type="RefSeq" id="XP_056560009.1">
    <property type="nucleotide sequence ID" value="XM_056693280.1"/>
</dbReference>